<dbReference type="SUPFAM" id="SSF69349">
    <property type="entry name" value="Phage fibre proteins"/>
    <property type="match status" value="2"/>
</dbReference>
<dbReference type="Gene3D" id="2.40.50.230">
    <property type="entry name" value="Gp5 N-terminal domain"/>
    <property type="match status" value="1"/>
</dbReference>
<reference evidence="7 8" key="1">
    <citation type="submission" date="2023-12" db="EMBL/GenBank/DDBJ databases">
        <title>the genome sequence of Hyalangium sp. s54d21.</title>
        <authorList>
            <person name="Zhang X."/>
        </authorList>
    </citation>
    <scope>NUCLEOTIDE SEQUENCE [LARGE SCALE GENOMIC DNA]</scope>
    <source>
        <strain evidence="8">s54d21</strain>
    </source>
</reference>
<evidence type="ECO:0000259" key="6">
    <source>
        <dbReference type="Pfam" id="PF22178"/>
    </source>
</evidence>
<evidence type="ECO:0000256" key="1">
    <source>
        <dbReference type="ARBA" id="ARBA00004613"/>
    </source>
</evidence>
<dbReference type="Gene3D" id="4.10.220.110">
    <property type="match status" value="1"/>
</dbReference>
<feature type="region of interest" description="Disordered" evidence="4">
    <location>
        <begin position="459"/>
        <end position="487"/>
    </location>
</feature>
<dbReference type="Pfam" id="PF04717">
    <property type="entry name" value="Phage_base_V"/>
    <property type="match status" value="1"/>
</dbReference>
<dbReference type="NCBIfam" id="TIGR01646">
    <property type="entry name" value="vgr_GE"/>
    <property type="match status" value="1"/>
</dbReference>
<proteinExistence type="inferred from homology"/>
<evidence type="ECO:0000256" key="2">
    <source>
        <dbReference type="ARBA" id="ARBA00005558"/>
    </source>
</evidence>
<name>A0ABU5HCI2_9BACT</name>
<dbReference type="PANTHER" id="PTHR32305:SF15">
    <property type="entry name" value="PROTEIN RHSA-RELATED"/>
    <property type="match status" value="1"/>
</dbReference>
<dbReference type="SUPFAM" id="SSF69255">
    <property type="entry name" value="gp5 N-terminal domain-like"/>
    <property type="match status" value="1"/>
</dbReference>
<sequence>MSAPEGSPMQIRAHIDHADLPAQATVLRATAREALSELFEVVIEFACDTPDLDLAALIGTAGALTFEPVVSDGSLEPRSFHGVVEEAEYLHKLAAHGFVYRLRLRPSLHGLAYRSRSRIFQEKSAVEIIQAVLEGAGLPDESTEWQLSMDYVKREYCTQWKESELNFVLRLLEDEGIFFWFEHGPTSHVLKLADSSIAYQPISGPPQLAFTRRSLAEAETERVAELVFSSRLVQDQFSTRDWNWQTPSEPLQAEEGASEGTSRRYEYPGYFLGPADGTRRAGNRLSELVQERMVLEGRSNSLRLQAGRTFTVLDAVPGYLSQEYLLLQVVHDYEVVRTETGETPTYGTRLRAIPAAGADFRPPRRTPRPRAWGKESAVVTGPPGEEIHVDEFGRIKVHFYWDREGAVDEKASCWLRVQQQNTSGSMILPRVGWEVSVGFLNGDPDRPIVLQKIYNQETMPPYSLPDERTQSSLQSATSPGGGSTNEVRLQDGNGGMEFFIHSSKDLKFVAGNNLTEEVTNDAKEEVGVQLTTLVGGGETVDVGANQGLSVTGSAVLETTGSKEVQVSAVDDWGVTGNLTQKVDGARTETIGGIMNVLANHVLESFNASCDRSVGAAFSINSATAIVETVGAAKTETVGGAKIELLGGPKAEDIGAAKALTTGVAQFKTGEDVLLEAMGAVAITSAGPITENVGKDFALSARTVQITAPGGAKMKGGGKVFELSGSTITVDAEGLKGGVQVKLKGKINYKG</sequence>
<dbReference type="Gene3D" id="3.55.50.10">
    <property type="entry name" value="Baseplate protein-like domains"/>
    <property type="match status" value="1"/>
</dbReference>
<evidence type="ECO:0000313" key="7">
    <source>
        <dbReference type="EMBL" id="MDY7231170.1"/>
    </source>
</evidence>
<organism evidence="7 8">
    <name type="scientific">Hyalangium rubrum</name>
    <dbReference type="NCBI Taxonomy" id="3103134"/>
    <lineage>
        <taxon>Bacteria</taxon>
        <taxon>Pseudomonadati</taxon>
        <taxon>Myxococcota</taxon>
        <taxon>Myxococcia</taxon>
        <taxon>Myxococcales</taxon>
        <taxon>Cystobacterineae</taxon>
        <taxon>Archangiaceae</taxon>
        <taxon>Hyalangium</taxon>
    </lineage>
</organism>
<keyword evidence="3" id="KW-0964">Secreted</keyword>
<dbReference type="Pfam" id="PF22178">
    <property type="entry name" value="Gp5_trimer_C"/>
    <property type="match status" value="1"/>
</dbReference>
<dbReference type="EMBL" id="JAXIVS010000013">
    <property type="protein sequence ID" value="MDY7231170.1"/>
    <property type="molecule type" value="Genomic_DNA"/>
</dbReference>
<dbReference type="InterPro" id="IPR017847">
    <property type="entry name" value="T6SS_RhsGE_Vgr_subset"/>
</dbReference>
<comment type="caution">
    <text evidence="7">The sequence shown here is derived from an EMBL/GenBank/DDBJ whole genome shotgun (WGS) entry which is preliminary data.</text>
</comment>
<dbReference type="InterPro" id="IPR054030">
    <property type="entry name" value="Gp5_Vgr_C"/>
</dbReference>
<accession>A0ABU5HCI2</accession>
<protein>
    <submittedName>
        <fullName evidence="7">Type VI secretion system tip protein TssI/VgrG</fullName>
    </submittedName>
</protein>
<evidence type="ECO:0000313" key="8">
    <source>
        <dbReference type="Proteomes" id="UP001291309"/>
    </source>
</evidence>
<dbReference type="InterPro" id="IPR037026">
    <property type="entry name" value="Vgr_OB-fold_dom_sf"/>
</dbReference>
<comment type="similarity">
    <text evidence="2">Belongs to the VgrG protein family.</text>
</comment>
<dbReference type="InterPro" id="IPR050708">
    <property type="entry name" value="T6SS_VgrG/RHS"/>
</dbReference>
<dbReference type="InterPro" id="IPR006531">
    <property type="entry name" value="Gp5/Vgr_OB"/>
</dbReference>
<dbReference type="Pfam" id="PF05954">
    <property type="entry name" value="Phage_GPD"/>
    <property type="match status" value="1"/>
</dbReference>
<dbReference type="NCBIfam" id="TIGR03361">
    <property type="entry name" value="VI_Rhs_Vgr"/>
    <property type="match status" value="1"/>
</dbReference>
<keyword evidence="8" id="KW-1185">Reference proteome</keyword>
<dbReference type="SUPFAM" id="SSF69279">
    <property type="entry name" value="Phage tail proteins"/>
    <property type="match status" value="2"/>
</dbReference>
<dbReference type="InterPro" id="IPR006533">
    <property type="entry name" value="T6SS_Vgr_RhsGE"/>
</dbReference>
<evidence type="ECO:0000259" key="5">
    <source>
        <dbReference type="Pfam" id="PF04717"/>
    </source>
</evidence>
<dbReference type="PANTHER" id="PTHR32305">
    <property type="match status" value="1"/>
</dbReference>
<comment type="subcellular location">
    <subcellularLocation>
        <location evidence="1">Secreted</location>
    </subcellularLocation>
</comment>
<evidence type="ECO:0000256" key="4">
    <source>
        <dbReference type="SAM" id="MobiDB-lite"/>
    </source>
</evidence>
<gene>
    <name evidence="7" type="primary">tssI</name>
    <name evidence="7" type="ORF">SYV04_32575</name>
</gene>
<feature type="domain" description="Gp5/Type VI secretion system Vgr C-terminal trimerisation" evidence="6">
    <location>
        <begin position="471"/>
        <end position="578"/>
    </location>
</feature>
<dbReference type="Proteomes" id="UP001291309">
    <property type="component" value="Unassembled WGS sequence"/>
</dbReference>
<feature type="region of interest" description="Disordered" evidence="4">
    <location>
        <begin position="358"/>
        <end position="379"/>
    </location>
</feature>
<evidence type="ECO:0000256" key="3">
    <source>
        <dbReference type="ARBA" id="ARBA00022525"/>
    </source>
</evidence>
<dbReference type="Gene3D" id="2.30.110.50">
    <property type="match status" value="1"/>
</dbReference>
<feature type="domain" description="Gp5/Type VI secretion system Vgr protein OB-fold" evidence="5">
    <location>
        <begin position="390"/>
        <end position="454"/>
    </location>
</feature>
<dbReference type="RefSeq" id="WP_321549878.1">
    <property type="nucleotide sequence ID" value="NZ_JAXIVS010000013.1"/>
</dbReference>